<evidence type="ECO:0000256" key="5">
    <source>
        <dbReference type="ARBA" id="ARBA00023242"/>
    </source>
</evidence>
<dbReference type="AlphaFoldDB" id="A0A5N5JM22"/>
<keyword evidence="4" id="KW-0804">Transcription</keyword>
<evidence type="ECO:0000256" key="4">
    <source>
        <dbReference type="ARBA" id="ARBA00023163"/>
    </source>
</evidence>
<organism evidence="8 9">
    <name type="scientific">Salix brachista</name>
    <dbReference type="NCBI Taxonomy" id="2182728"/>
    <lineage>
        <taxon>Eukaryota</taxon>
        <taxon>Viridiplantae</taxon>
        <taxon>Streptophyta</taxon>
        <taxon>Embryophyta</taxon>
        <taxon>Tracheophyta</taxon>
        <taxon>Spermatophyta</taxon>
        <taxon>Magnoliopsida</taxon>
        <taxon>eudicotyledons</taxon>
        <taxon>Gunneridae</taxon>
        <taxon>Pentapetalae</taxon>
        <taxon>rosids</taxon>
        <taxon>fabids</taxon>
        <taxon>Malpighiales</taxon>
        <taxon>Salicaceae</taxon>
        <taxon>Saliceae</taxon>
        <taxon>Salix</taxon>
    </lineage>
</organism>
<keyword evidence="5" id="KW-0539">Nucleus</keyword>
<keyword evidence="3" id="KW-0238">DNA-binding</keyword>
<dbReference type="Proteomes" id="UP000326939">
    <property type="component" value="Chromosome 16"/>
</dbReference>
<feature type="domain" description="BHLH" evidence="7">
    <location>
        <begin position="37"/>
        <end position="86"/>
    </location>
</feature>
<evidence type="ECO:0000313" key="8">
    <source>
        <dbReference type="EMBL" id="KAB5520052.1"/>
    </source>
</evidence>
<dbReference type="GO" id="GO:0046983">
    <property type="term" value="F:protein dimerization activity"/>
    <property type="evidence" value="ECO:0007669"/>
    <property type="project" value="InterPro"/>
</dbReference>
<protein>
    <recommendedName>
        <fullName evidence="7">BHLH domain-containing protein</fullName>
    </recommendedName>
</protein>
<accession>A0A5N5JM22</accession>
<dbReference type="PROSITE" id="PS50888">
    <property type="entry name" value="BHLH"/>
    <property type="match status" value="1"/>
</dbReference>
<reference evidence="9" key="1">
    <citation type="journal article" date="2019" name="Gigascience">
        <title>De novo genome assembly of the endangered Acer yangbiense, a plant species with extremely small populations endemic to Yunnan Province, China.</title>
        <authorList>
            <person name="Yang J."/>
            <person name="Wariss H.M."/>
            <person name="Tao L."/>
            <person name="Zhang R."/>
            <person name="Yun Q."/>
            <person name="Hollingsworth P."/>
            <person name="Dao Z."/>
            <person name="Luo G."/>
            <person name="Guo H."/>
            <person name="Ma Y."/>
            <person name="Sun W."/>
        </authorList>
    </citation>
    <scope>NUCLEOTIDE SEQUENCE [LARGE SCALE GENOMIC DNA]</scope>
    <source>
        <strain evidence="9">cv. br00</strain>
    </source>
</reference>
<sequence length="306" mass="34269">MDYCSTTNPSSSGSSSLPKNDREKKKSGKKSNGGVKLSTDPQSVAARERRHRISDRFKILQSLVPGGTKMDTVSMLEEAINYVKFLKTQVLLHQTLMNLVDDERSLDHYLPADSAALPPEQPSYFDGSFAPVVHPSISVLPCPDSYLLGITKGHSIEEAKWELEDKMREEYPHLFDNLGMLEGSTVIWCVAPLSRYHALSEGVSLAECSALERRCQNDDNISRLCDQVCCTADIGVDCLCSIFLCHDFVQECSLYQRSWKDYHESLAECLKQVISSLTCNHGWIDYPFLGIEAGNVVEEYELWSGL</sequence>
<proteinExistence type="predicted"/>
<dbReference type="GO" id="GO:0003700">
    <property type="term" value="F:DNA-binding transcription factor activity"/>
    <property type="evidence" value="ECO:0007669"/>
    <property type="project" value="InterPro"/>
</dbReference>
<comment type="subcellular location">
    <subcellularLocation>
        <location evidence="1">Nucleus</location>
    </subcellularLocation>
</comment>
<name>A0A5N5JM22_9ROSI</name>
<keyword evidence="9" id="KW-1185">Reference proteome</keyword>
<dbReference type="EMBL" id="VDCV01000016">
    <property type="protein sequence ID" value="KAB5520052.1"/>
    <property type="molecule type" value="Genomic_DNA"/>
</dbReference>
<dbReference type="CDD" id="cd11454">
    <property type="entry name" value="bHLH_AtIND_like"/>
    <property type="match status" value="1"/>
</dbReference>
<gene>
    <name evidence="8" type="ORF">DKX38_024371</name>
</gene>
<dbReference type="InterPro" id="IPR036638">
    <property type="entry name" value="HLH_DNA-bd_sf"/>
</dbReference>
<dbReference type="Gene3D" id="4.10.280.10">
    <property type="entry name" value="Helix-loop-helix DNA-binding domain"/>
    <property type="match status" value="1"/>
</dbReference>
<dbReference type="FunFam" id="4.10.280.10:FF:000089">
    <property type="entry name" value="Transcription factor LAX PANICLE"/>
    <property type="match status" value="1"/>
</dbReference>
<dbReference type="GO" id="GO:0003677">
    <property type="term" value="F:DNA binding"/>
    <property type="evidence" value="ECO:0007669"/>
    <property type="project" value="UniProtKB-KW"/>
</dbReference>
<comment type="caution">
    <text evidence="8">The sequence shown here is derived from an EMBL/GenBank/DDBJ whole genome shotgun (WGS) entry which is preliminary data.</text>
</comment>
<dbReference type="Pfam" id="PF00010">
    <property type="entry name" value="HLH"/>
    <property type="match status" value="1"/>
</dbReference>
<dbReference type="SMART" id="SM00353">
    <property type="entry name" value="HLH"/>
    <property type="match status" value="1"/>
</dbReference>
<evidence type="ECO:0000256" key="6">
    <source>
        <dbReference type="SAM" id="MobiDB-lite"/>
    </source>
</evidence>
<evidence type="ECO:0000256" key="1">
    <source>
        <dbReference type="ARBA" id="ARBA00004123"/>
    </source>
</evidence>
<evidence type="ECO:0000256" key="2">
    <source>
        <dbReference type="ARBA" id="ARBA00023015"/>
    </source>
</evidence>
<dbReference type="InterPro" id="IPR045843">
    <property type="entry name" value="IND-like"/>
</dbReference>
<feature type="region of interest" description="Disordered" evidence="6">
    <location>
        <begin position="1"/>
        <end position="50"/>
    </location>
</feature>
<dbReference type="InterPro" id="IPR011598">
    <property type="entry name" value="bHLH_dom"/>
</dbReference>
<dbReference type="PANTHER" id="PTHR45914">
    <property type="entry name" value="TRANSCRIPTION FACTOR HEC3-RELATED"/>
    <property type="match status" value="1"/>
</dbReference>
<dbReference type="PANTHER" id="PTHR45914:SF2">
    <property type="entry name" value="TRANSCRIPTION FACTOR BHLH140-LIKE PROTEIN"/>
    <property type="match status" value="1"/>
</dbReference>
<evidence type="ECO:0000259" key="7">
    <source>
        <dbReference type="PROSITE" id="PS50888"/>
    </source>
</evidence>
<dbReference type="SUPFAM" id="SSF47459">
    <property type="entry name" value="HLH, helix-loop-helix DNA-binding domain"/>
    <property type="match status" value="1"/>
</dbReference>
<evidence type="ECO:0000313" key="9">
    <source>
        <dbReference type="Proteomes" id="UP000326939"/>
    </source>
</evidence>
<evidence type="ECO:0000256" key="3">
    <source>
        <dbReference type="ARBA" id="ARBA00023125"/>
    </source>
</evidence>
<dbReference type="GO" id="GO:0005634">
    <property type="term" value="C:nucleus"/>
    <property type="evidence" value="ECO:0007669"/>
    <property type="project" value="UniProtKB-SubCell"/>
</dbReference>
<keyword evidence="2" id="KW-0805">Transcription regulation</keyword>